<evidence type="ECO:0000313" key="3">
    <source>
        <dbReference type="EMBL" id="MFE9606789.1"/>
    </source>
</evidence>
<dbReference type="PANTHER" id="PTHR33055">
    <property type="entry name" value="TRANSPOSASE FOR INSERTION SEQUENCE ELEMENT IS1111A"/>
    <property type="match status" value="1"/>
</dbReference>
<feature type="domain" description="Transposase IS110-like N-terminal" evidence="1">
    <location>
        <begin position="6"/>
        <end position="160"/>
    </location>
</feature>
<accession>A0ABW6MKX9</accession>
<protein>
    <submittedName>
        <fullName evidence="3">IS110 family transposase</fullName>
    </submittedName>
</protein>
<feature type="non-terminal residue" evidence="3">
    <location>
        <position position="406"/>
    </location>
</feature>
<dbReference type="RefSeq" id="WP_388115551.1">
    <property type="nucleotide sequence ID" value="NZ_JBIAHM010000035.1"/>
</dbReference>
<dbReference type="Proteomes" id="UP001601303">
    <property type="component" value="Unassembled WGS sequence"/>
</dbReference>
<dbReference type="NCBIfam" id="NF033542">
    <property type="entry name" value="transpos_IS110"/>
    <property type="match status" value="1"/>
</dbReference>
<sequence length="406" mass="44973">MATIWAGIDAGKTHHHCVAIDESGRRLLSRRVANDEPELLELLTAVLALGDDAMWGIDLADGGAALAITILLNHDQPVHYISGRAIHRASESYRGEGKTDAKDAAVIADQARIRRDLHPLRTSDATVTDLKILTGRRMDLVADRTRTVNRLRAQLTSIFPGLERALDLTNAGPLMMLTGYQTPAAIRRIGVKRLETWLRNRKVIRADRLAETAVHAAERQHTSLPGEKLTAHMVHTLAREVTALNQQVAELDKAIEARFREHQDFQVITSLPGLGVILGAEFLAATGGDMAFFGTADRLAGFGGVAPVPRDSGKISGNLRRPRRYNRRLQRVFYMSALFSIRNCEDSRRFYDRKRSEGKRHIQAVLALARRRVNVLIPVYRAHRPSPVGEVVRTGCDAGTPPGRRS</sequence>
<dbReference type="PANTHER" id="PTHR33055:SF3">
    <property type="entry name" value="PUTATIVE TRANSPOSASE FOR IS117-RELATED"/>
    <property type="match status" value="1"/>
</dbReference>
<feature type="domain" description="Transposase IS116/IS110/IS902 C-terminal" evidence="2">
    <location>
        <begin position="266"/>
        <end position="351"/>
    </location>
</feature>
<comment type="caution">
    <text evidence="3">The sequence shown here is derived from an EMBL/GenBank/DDBJ whole genome shotgun (WGS) entry which is preliminary data.</text>
</comment>
<evidence type="ECO:0000259" key="2">
    <source>
        <dbReference type="Pfam" id="PF02371"/>
    </source>
</evidence>
<dbReference type="InterPro" id="IPR002525">
    <property type="entry name" value="Transp_IS110-like_N"/>
</dbReference>
<name>A0ABW6MKX9_9ACTN</name>
<keyword evidence="4" id="KW-1185">Reference proteome</keyword>
<dbReference type="Pfam" id="PF01548">
    <property type="entry name" value="DEDD_Tnp_IS110"/>
    <property type="match status" value="1"/>
</dbReference>
<evidence type="ECO:0000259" key="1">
    <source>
        <dbReference type="Pfam" id="PF01548"/>
    </source>
</evidence>
<proteinExistence type="predicted"/>
<dbReference type="InterPro" id="IPR047650">
    <property type="entry name" value="Transpos_IS110"/>
</dbReference>
<reference evidence="3 4" key="1">
    <citation type="submission" date="2024-10" db="EMBL/GenBank/DDBJ databases">
        <title>The Natural Products Discovery Center: Release of the First 8490 Sequenced Strains for Exploring Actinobacteria Biosynthetic Diversity.</title>
        <authorList>
            <person name="Kalkreuter E."/>
            <person name="Kautsar S.A."/>
            <person name="Yang D."/>
            <person name="Bader C.D."/>
            <person name="Teijaro C.N."/>
            <person name="Fluegel L."/>
            <person name="Davis C.M."/>
            <person name="Simpson J.R."/>
            <person name="Lauterbach L."/>
            <person name="Steele A.D."/>
            <person name="Gui C."/>
            <person name="Meng S."/>
            <person name="Li G."/>
            <person name="Viehrig K."/>
            <person name="Ye F."/>
            <person name="Su P."/>
            <person name="Kiefer A.F."/>
            <person name="Nichols A."/>
            <person name="Cepeda A.J."/>
            <person name="Yan W."/>
            <person name="Fan B."/>
            <person name="Jiang Y."/>
            <person name="Adhikari A."/>
            <person name="Zheng C.-J."/>
            <person name="Schuster L."/>
            <person name="Cowan T.M."/>
            <person name="Smanski M.J."/>
            <person name="Chevrette M.G."/>
            <person name="De Carvalho L.P.S."/>
            <person name="Shen B."/>
        </authorList>
    </citation>
    <scope>NUCLEOTIDE SEQUENCE [LARGE SCALE GENOMIC DNA]</scope>
    <source>
        <strain evidence="3 4">NPDC006488</strain>
    </source>
</reference>
<evidence type="ECO:0000313" key="4">
    <source>
        <dbReference type="Proteomes" id="UP001601303"/>
    </source>
</evidence>
<gene>
    <name evidence="3" type="ORF">ACFYNQ_50660</name>
</gene>
<dbReference type="Pfam" id="PF02371">
    <property type="entry name" value="Transposase_20"/>
    <property type="match status" value="1"/>
</dbReference>
<organism evidence="3 4">
    <name type="scientific">Streptomyces hokutonensis</name>
    <dbReference type="NCBI Taxonomy" id="1306990"/>
    <lineage>
        <taxon>Bacteria</taxon>
        <taxon>Bacillati</taxon>
        <taxon>Actinomycetota</taxon>
        <taxon>Actinomycetes</taxon>
        <taxon>Kitasatosporales</taxon>
        <taxon>Streptomycetaceae</taxon>
        <taxon>Streptomyces</taxon>
    </lineage>
</organism>
<dbReference type="InterPro" id="IPR003346">
    <property type="entry name" value="Transposase_20"/>
</dbReference>
<dbReference type="EMBL" id="JBIAHM010000035">
    <property type="protein sequence ID" value="MFE9606789.1"/>
    <property type="molecule type" value="Genomic_DNA"/>
</dbReference>